<reference evidence="12" key="1">
    <citation type="submission" date="2023-08" db="EMBL/GenBank/DDBJ databases">
        <authorList>
            <person name="Chen Y."/>
            <person name="Shah S."/>
            <person name="Dougan E. K."/>
            <person name="Thang M."/>
            <person name="Chan C."/>
        </authorList>
    </citation>
    <scope>NUCLEOTIDE SEQUENCE</scope>
</reference>
<evidence type="ECO:0000256" key="4">
    <source>
        <dbReference type="ARBA" id="ARBA00022842"/>
    </source>
</evidence>
<dbReference type="PANTHER" id="PTHR13890:SF0">
    <property type="entry name" value="MAGNESIUM TRANSPORTER MRS2 HOMOLOG, MITOCHONDRIAL"/>
    <property type="match status" value="1"/>
</dbReference>
<comment type="subcellular location">
    <subcellularLocation>
        <location evidence="1">Membrane</location>
        <topology evidence="1">Multi-pass membrane protein</topology>
    </subcellularLocation>
    <subcellularLocation>
        <location evidence="9">Mitochondrion inner membrane</location>
        <topology evidence="9">Multi-pass membrane protein</topology>
    </subcellularLocation>
</comment>
<dbReference type="GO" id="GO:0015095">
    <property type="term" value="F:magnesium ion transmembrane transporter activity"/>
    <property type="evidence" value="ECO:0007669"/>
    <property type="project" value="TreeGrafter"/>
</dbReference>
<dbReference type="PROSITE" id="PS00018">
    <property type="entry name" value="EF_HAND_1"/>
    <property type="match status" value="1"/>
</dbReference>
<keyword evidence="2 9" id="KW-0813">Transport</keyword>
<sequence length="647" mass="72592">MEAMEAMPEAPVSAPVSAVAQAKEPKAEPKARKSLGKVKPPAALPSLEKAPTAFRHFLEARSVPEIVEGVQYLLACVRLHQEETGKSLPDEVPPYVAIRSLPGLPWKATQVWQLLDAQLKKDDHIAKPLQGKSVVVVGAGPVGLRIALQLKLVGASVTVLEKRGEFVRINRLHLWDWVKQDSANISPWHWEPMSCRILRRCLPCARNAVPRAIARGIAASREHHLVHLWADGKQNQWQGTSKELMLLFGLSPRDVRLFGTKGAHLSIRAEYFLFRLPPFTGCVWSDSVMILSERKGRAAELFSSCLQKELSLERTQPFEFLVLEMALRESFVEKEDRFTRLSALIDQALRLRAAANDTQLRLRDFLAPSLSRATREHSLYTLLMLSNSLSTLEVDVRRHESCIENVLKSDEDMAAMYLTYRRDSGSQRKVSDHQDVELLLESFGMMLEDLRDRIQKVQEGVITQSKMEQLMLTSERNRIMRLELLMGMGTSSMAVSTMIAGFFGMNLASGWEEVPGLFWITLAGSAAFSLILFRAFMGGIRRYHHLQRKHLSEVTSLNTALRSLDEAYFQLRKKSALALFEEDALCGAVGKTDLLEALREAGCQLTQTEEDLLWEAMDANQDGMLSPSELGITDRDAPKAKVGSIRV</sequence>
<keyword evidence="7 9" id="KW-0406">Ion transport</keyword>
<feature type="region of interest" description="Disordered" evidence="10">
    <location>
        <begin position="1"/>
        <end position="38"/>
    </location>
</feature>
<evidence type="ECO:0000313" key="13">
    <source>
        <dbReference type="Proteomes" id="UP001178507"/>
    </source>
</evidence>
<dbReference type="InterPro" id="IPR039204">
    <property type="entry name" value="MRS2-like"/>
</dbReference>
<dbReference type="EMBL" id="CAUJNA010003251">
    <property type="protein sequence ID" value="CAJ1397048.1"/>
    <property type="molecule type" value="Genomic_DNA"/>
</dbReference>
<keyword evidence="6 9" id="KW-1133">Transmembrane helix</keyword>
<dbReference type="Gene3D" id="1.20.58.340">
    <property type="entry name" value="Magnesium transport protein CorA, transmembrane region"/>
    <property type="match status" value="1"/>
</dbReference>
<feature type="domain" description="FAD/NAD(P)-binding" evidence="11">
    <location>
        <begin position="116"/>
        <end position="168"/>
    </location>
</feature>
<dbReference type="InterPro" id="IPR036188">
    <property type="entry name" value="FAD/NAD-bd_sf"/>
</dbReference>
<evidence type="ECO:0000256" key="10">
    <source>
        <dbReference type="SAM" id="MobiDB-lite"/>
    </source>
</evidence>
<feature type="transmembrane region" description="Helical" evidence="9">
    <location>
        <begin position="484"/>
        <end position="505"/>
    </location>
</feature>
<evidence type="ECO:0000313" key="12">
    <source>
        <dbReference type="EMBL" id="CAJ1397048.1"/>
    </source>
</evidence>
<feature type="transmembrane region" description="Helical" evidence="9">
    <location>
        <begin position="517"/>
        <end position="540"/>
    </location>
</feature>
<dbReference type="Proteomes" id="UP001178507">
    <property type="component" value="Unassembled WGS sequence"/>
</dbReference>
<dbReference type="GO" id="GO:0016491">
    <property type="term" value="F:oxidoreductase activity"/>
    <property type="evidence" value="ECO:0007669"/>
    <property type="project" value="InterPro"/>
</dbReference>
<comment type="caution">
    <text evidence="12">The sequence shown here is derived from an EMBL/GenBank/DDBJ whole genome shotgun (WGS) entry which is preliminary data.</text>
</comment>
<keyword evidence="9" id="KW-0999">Mitochondrion inner membrane</keyword>
<dbReference type="SUPFAM" id="SSF51905">
    <property type="entry name" value="FAD/NAD(P)-binding domain"/>
    <property type="match status" value="2"/>
</dbReference>
<dbReference type="PANTHER" id="PTHR13890">
    <property type="entry name" value="RNA SPLICING PROTEIN MRS2, MITOCHONDRIAL"/>
    <property type="match status" value="1"/>
</dbReference>
<proteinExistence type="inferred from homology"/>
<evidence type="ECO:0000256" key="8">
    <source>
        <dbReference type="ARBA" id="ARBA00023136"/>
    </source>
</evidence>
<keyword evidence="8 9" id="KW-0472">Membrane</keyword>
<keyword evidence="9" id="KW-0496">Mitochondrion</keyword>
<keyword evidence="5" id="KW-0809">Transit peptide</keyword>
<dbReference type="Gene3D" id="3.50.50.60">
    <property type="entry name" value="FAD/NAD(P)-binding domain"/>
    <property type="match status" value="1"/>
</dbReference>
<organism evidence="12 13">
    <name type="scientific">Effrenium voratum</name>
    <dbReference type="NCBI Taxonomy" id="2562239"/>
    <lineage>
        <taxon>Eukaryota</taxon>
        <taxon>Sar</taxon>
        <taxon>Alveolata</taxon>
        <taxon>Dinophyceae</taxon>
        <taxon>Suessiales</taxon>
        <taxon>Symbiodiniaceae</taxon>
        <taxon>Effrenium</taxon>
    </lineage>
</organism>
<dbReference type="Pfam" id="PF07992">
    <property type="entry name" value="Pyr_redox_2"/>
    <property type="match status" value="1"/>
</dbReference>
<dbReference type="InterPro" id="IPR023753">
    <property type="entry name" value="FAD/NAD-binding_dom"/>
</dbReference>
<evidence type="ECO:0000256" key="6">
    <source>
        <dbReference type="ARBA" id="ARBA00022989"/>
    </source>
</evidence>
<evidence type="ECO:0000256" key="1">
    <source>
        <dbReference type="ARBA" id="ARBA00004141"/>
    </source>
</evidence>
<gene>
    <name evidence="12" type="ORF">EVOR1521_LOCUS21144</name>
</gene>
<dbReference type="CDD" id="cd12823">
    <property type="entry name" value="Mrs2_Mfm1p-like"/>
    <property type="match status" value="1"/>
</dbReference>
<dbReference type="GO" id="GO:0005743">
    <property type="term" value="C:mitochondrial inner membrane"/>
    <property type="evidence" value="ECO:0007669"/>
    <property type="project" value="UniProtKB-SubCell"/>
</dbReference>
<dbReference type="InterPro" id="IPR018247">
    <property type="entry name" value="EF_Hand_1_Ca_BS"/>
</dbReference>
<keyword evidence="3 9" id="KW-0812">Transmembrane</keyword>
<comment type="similarity">
    <text evidence="9">Belongs to the CorA metal ion transporter (MIT) (TC 1.A.35) family.</text>
</comment>
<dbReference type="AlphaFoldDB" id="A0AA36J1Z7"/>
<keyword evidence="13" id="KW-1185">Reference proteome</keyword>
<dbReference type="Pfam" id="PF22099">
    <property type="entry name" value="MRS2-like"/>
    <property type="match status" value="1"/>
</dbReference>
<accession>A0AA36J1Z7</accession>
<protein>
    <recommendedName>
        <fullName evidence="9">Magnesium transporter</fullName>
    </recommendedName>
</protein>
<evidence type="ECO:0000259" key="11">
    <source>
        <dbReference type="Pfam" id="PF07992"/>
    </source>
</evidence>
<name>A0AA36J1Z7_9DINO</name>
<evidence type="ECO:0000256" key="9">
    <source>
        <dbReference type="RuleBase" id="RU366042"/>
    </source>
</evidence>
<evidence type="ECO:0000256" key="3">
    <source>
        <dbReference type="ARBA" id="ARBA00022692"/>
    </source>
</evidence>
<keyword evidence="4 9" id="KW-0460">Magnesium</keyword>
<evidence type="ECO:0000256" key="2">
    <source>
        <dbReference type="ARBA" id="ARBA00022448"/>
    </source>
</evidence>
<feature type="compositionally biased region" description="Low complexity" evidence="10">
    <location>
        <begin position="1"/>
        <end position="22"/>
    </location>
</feature>
<evidence type="ECO:0000256" key="5">
    <source>
        <dbReference type="ARBA" id="ARBA00022946"/>
    </source>
</evidence>
<evidence type="ECO:0000256" key="7">
    <source>
        <dbReference type="ARBA" id="ARBA00023065"/>
    </source>
</evidence>